<comment type="caution">
    <text evidence="3">The sequence shown here is derived from an EMBL/GenBank/DDBJ whole genome shotgun (WGS) entry which is preliminary data.</text>
</comment>
<dbReference type="InterPro" id="IPR003477">
    <property type="entry name" value="PemK-like"/>
</dbReference>
<keyword evidence="4" id="KW-1185">Reference proteome</keyword>
<sequence>MNRYQEYIRQCRANASHGEFFFAKFILPNGVPTERPVFVISDDNDKNDVVICVCTKHPPRDDSEFDYAINIRRKEGSLRTNKIYTVEREQLLNPIRYTIDPDDYTEIINKIKNAIRV</sequence>
<dbReference type="eggNOG" id="ENOG503449U">
    <property type="taxonomic scope" value="Bacteria"/>
</dbReference>
<name>A0A0A3JSC6_9BACL</name>
<gene>
    <name evidence="3" type="ORF">CD30_14685</name>
</gene>
<dbReference type="GO" id="GO:0003677">
    <property type="term" value="F:DNA binding"/>
    <property type="evidence" value="ECO:0007669"/>
    <property type="project" value="InterPro"/>
</dbReference>
<evidence type="ECO:0000256" key="1">
    <source>
        <dbReference type="ARBA" id="ARBA00007521"/>
    </source>
</evidence>
<evidence type="ECO:0000313" key="3">
    <source>
        <dbReference type="EMBL" id="KGR89907.1"/>
    </source>
</evidence>
<dbReference type="InterPro" id="IPR011067">
    <property type="entry name" value="Plasmid_toxin/cell-grow_inhib"/>
</dbReference>
<comment type="similarity">
    <text evidence="1">Belongs to the PemK/MazF family.</text>
</comment>
<evidence type="ECO:0000256" key="2">
    <source>
        <dbReference type="ARBA" id="ARBA00022649"/>
    </source>
</evidence>
<dbReference type="Pfam" id="PF02452">
    <property type="entry name" value="PemK_toxin"/>
    <property type="match status" value="1"/>
</dbReference>
<dbReference type="AlphaFoldDB" id="A0A0A3JSC6"/>
<keyword evidence="2" id="KW-1277">Toxin-antitoxin system</keyword>
<dbReference type="EMBL" id="JPVQ01000031">
    <property type="protein sequence ID" value="KGR89907.1"/>
    <property type="molecule type" value="Genomic_DNA"/>
</dbReference>
<accession>A0A0A3JSC6</accession>
<evidence type="ECO:0008006" key="5">
    <source>
        <dbReference type="Google" id="ProtNLM"/>
    </source>
</evidence>
<dbReference type="Gene3D" id="2.30.30.110">
    <property type="match status" value="1"/>
</dbReference>
<reference evidence="3 4" key="1">
    <citation type="submission" date="2014-02" db="EMBL/GenBank/DDBJ databases">
        <title>Draft genome sequence of Lysinibacillus massiliensis CCUG 49529.</title>
        <authorList>
            <person name="Zhang F."/>
            <person name="Wang G."/>
            <person name="Zhang L."/>
        </authorList>
    </citation>
    <scope>NUCLEOTIDE SEQUENCE [LARGE SCALE GENOMIC DNA]</scope>
    <source>
        <strain evidence="3 4">CCUG 49529</strain>
    </source>
</reference>
<dbReference type="Proteomes" id="UP000030595">
    <property type="component" value="Unassembled WGS sequence"/>
</dbReference>
<dbReference type="OrthoDB" id="2111582at2"/>
<protein>
    <recommendedName>
        <fullName evidence="5">PemK family transcriptional regulator</fullName>
    </recommendedName>
</protein>
<proteinExistence type="inferred from homology"/>
<evidence type="ECO:0000313" key="4">
    <source>
        <dbReference type="Proteomes" id="UP000030595"/>
    </source>
</evidence>
<organism evidence="3 4">
    <name type="scientific">Ureibacillus massiliensis 4400831 = CIP 108448 = CCUG 49529</name>
    <dbReference type="NCBI Taxonomy" id="1211035"/>
    <lineage>
        <taxon>Bacteria</taxon>
        <taxon>Bacillati</taxon>
        <taxon>Bacillota</taxon>
        <taxon>Bacilli</taxon>
        <taxon>Bacillales</taxon>
        <taxon>Caryophanaceae</taxon>
        <taxon>Ureibacillus</taxon>
    </lineage>
</organism>
<dbReference type="SUPFAM" id="SSF50118">
    <property type="entry name" value="Cell growth inhibitor/plasmid maintenance toxic component"/>
    <property type="match status" value="1"/>
</dbReference>
<dbReference type="RefSeq" id="WP_036178142.1">
    <property type="nucleotide sequence ID" value="NZ_AVCZ01000031.1"/>
</dbReference>